<dbReference type="Pfam" id="PF00254">
    <property type="entry name" value="FKBP_C"/>
    <property type="match status" value="1"/>
</dbReference>
<dbReference type="Gene3D" id="3.10.50.40">
    <property type="match status" value="1"/>
</dbReference>
<dbReference type="PATRIC" id="fig|1618732.3.peg.172"/>
<dbReference type="GO" id="GO:0003755">
    <property type="term" value="F:peptidyl-prolyl cis-trans isomerase activity"/>
    <property type="evidence" value="ECO:0007669"/>
    <property type="project" value="UniProtKB-UniRule"/>
</dbReference>
<dbReference type="SUPFAM" id="SSF54534">
    <property type="entry name" value="FKBP-like"/>
    <property type="match status" value="1"/>
</dbReference>
<dbReference type="EC" id="5.2.1.8" evidence="6"/>
<dbReference type="PANTHER" id="PTHR43811:SF19">
    <property type="entry name" value="39 KDA FK506-BINDING NUCLEAR PROTEIN"/>
    <property type="match status" value="1"/>
</dbReference>
<feature type="domain" description="PPIase FKBP-type" evidence="8">
    <location>
        <begin position="76"/>
        <end position="162"/>
    </location>
</feature>
<evidence type="ECO:0000259" key="8">
    <source>
        <dbReference type="PROSITE" id="PS50059"/>
    </source>
</evidence>
<name>A0A0G1NP04_9BACT</name>
<comment type="similarity">
    <text evidence="2 6">Belongs to the FKBP-type PPIase family.</text>
</comment>
<dbReference type="AlphaFoldDB" id="A0A0G1NP04"/>
<dbReference type="EMBL" id="LCLS01000003">
    <property type="protein sequence ID" value="KKU22394.1"/>
    <property type="molecule type" value="Genomic_DNA"/>
</dbReference>
<evidence type="ECO:0000256" key="1">
    <source>
        <dbReference type="ARBA" id="ARBA00000971"/>
    </source>
</evidence>
<evidence type="ECO:0000256" key="5">
    <source>
        <dbReference type="PROSITE-ProRule" id="PRU00277"/>
    </source>
</evidence>
<comment type="catalytic activity">
    <reaction evidence="1 5 6">
        <text>[protein]-peptidylproline (omega=180) = [protein]-peptidylproline (omega=0)</text>
        <dbReference type="Rhea" id="RHEA:16237"/>
        <dbReference type="Rhea" id="RHEA-COMP:10747"/>
        <dbReference type="Rhea" id="RHEA-COMP:10748"/>
        <dbReference type="ChEBI" id="CHEBI:83833"/>
        <dbReference type="ChEBI" id="CHEBI:83834"/>
        <dbReference type="EC" id="5.2.1.8"/>
    </reaction>
</comment>
<comment type="caution">
    <text evidence="9">The sequence shown here is derived from an EMBL/GenBank/DDBJ whole genome shotgun (WGS) entry which is preliminary data.</text>
</comment>
<keyword evidence="7" id="KW-0812">Transmembrane</keyword>
<organism evidence="9 10">
    <name type="scientific">Candidatus Nomurabacteria bacterium GW2011_GWA1_46_11</name>
    <dbReference type="NCBI Taxonomy" id="1618732"/>
    <lineage>
        <taxon>Bacteria</taxon>
        <taxon>Candidatus Nomuraibacteriota</taxon>
    </lineage>
</organism>
<evidence type="ECO:0000256" key="2">
    <source>
        <dbReference type="ARBA" id="ARBA00006577"/>
    </source>
</evidence>
<dbReference type="FunFam" id="3.10.50.40:FF:000006">
    <property type="entry name" value="Peptidyl-prolyl cis-trans isomerase"/>
    <property type="match status" value="1"/>
</dbReference>
<evidence type="ECO:0000256" key="6">
    <source>
        <dbReference type="RuleBase" id="RU003915"/>
    </source>
</evidence>
<evidence type="ECO:0000256" key="7">
    <source>
        <dbReference type="SAM" id="Phobius"/>
    </source>
</evidence>
<dbReference type="PANTHER" id="PTHR43811">
    <property type="entry name" value="FKBP-TYPE PEPTIDYL-PROLYL CIS-TRANS ISOMERASE FKPA"/>
    <property type="match status" value="1"/>
</dbReference>
<accession>A0A0G1NP04</accession>
<keyword evidence="4 5" id="KW-0413">Isomerase</keyword>
<keyword evidence="7" id="KW-0472">Membrane</keyword>
<dbReference type="Proteomes" id="UP000034107">
    <property type="component" value="Unassembled WGS sequence"/>
</dbReference>
<dbReference type="InterPro" id="IPR046357">
    <property type="entry name" value="PPIase_dom_sf"/>
</dbReference>
<keyword evidence="7" id="KW-1133">Transmembrane helix</keyword>
<evidence type="ECO:0000256" key="4">
    <source>
        <dbReference type="ARBA" id="ARBA00023235"/>
    </source>
</evidence>
<feature type="transmembrane region" description="Helical" evidence="7">
    <location>
        <begin position="7"/>
        <end position="28"/>
    </location>
</feature>
<evidence type="ECO:0000313" key="10">
    <source>
        <dbReference type="Proteomes" id="UP000034107"/>
    </source>
</evidence>
<dbReference type="InterPro" id="IPR001179">
    <property type="entry name" value="PPIase_FKBP_dom"/>
</dbReference>
<reference evidence="9 10" key="1">
    <citation type="journal article" date="2015" name="Nature">
        <title>rRNA introns, odd ribosomes, and small enigmatic genomes across a large radiation of phyla.</title>
        <authorList>
            <person name="Brown C.T."/>
            <person name="Hug L.A."/>
            <person name="Thomas B.C."/>
            <person name="Sharon I."/>
            <person name="Castelle C.J."/>
            <person name="Singh A."/>
            <person name="Wilkins M.J."/>
            <person name="Williams K.H."/>
            <person name="Banfield J.F."/>
        </authorList>
    </citation>
    <scope>NUCLEOTIDE SEQUENCE [LARGE SCALE GENOMIC DNA]</scope>
</reference>
<evidence type="ECO:0000313" key="9">
    <source>
        <dbReference type="EMBL" id="KKU22394.1"/>
    </source>
</evidence>
<dbReference type="PROSITE" id="PS50059">
    <property type="entry name" value="FKBP_PPIASE"/>
    <property type="match status" value="1"/>
</dbReference>
<evidence type="ECO:0000256" key="3">
    <source>
        <dbReference type="ARBA" id="ARBA00023110"/>
    </source>
</evidence>
<protein>
    <recommendedName>
        <fullName evidence="6">Peptidyl-prolyl cis-trans isomerase</fullName>
        <ecNumber evidence="6">5.2.1.8</ecNumber>
    </recommendedName>
</protein>
<keyword evidence="3 5" id="KW-0697">Rotamase</keyword>
<gene>
    <name evidence="9" type="ORF">UX31_C0003G0060</name>
</gene>
<sequence length="162" mass="17157">MLGSKSIYLYLGGALVVAVILVGGAFLAGRQPSEKLLDATAPAKVDNTSVVQPTTQNSSFKIEDLVVGKGDPAEAGKRITVYYKGTLLDGTKFDSSYDRGQPFQFTLGKGEVIRGWDEGFSGMKVGGKRKLIIPAEMGYGDQAVGVIPPNSVLVFEVELLGV</sequence>
<proteinExistence type="inferred from homology"/>